<dbReference type="RefSeq" id="WP_155322552.1">
    <property type="nucleotide sequence ID" value="NZ_AP021876.1"/>
</dbReference>
<dbReference type="GO" id="GO:0005524">
    <property type="term" value="F:ATP binding"/>
    <property type="evidence" value="ECO:0007669"/>
    <property type="project" value="UniProtKB-KW"/>
</dbReference>
<organism evidence="5 6">
    <name type="scientific">Desulfosarcina ovata subsp. sediminis</name>
    <dbReference type="NCBI Taxonomy" id="885957"/>
    <lineage>
        <taxon>Bacteria</taxon>
        <taxon>Pseudomonadati</taxon>
        <taxon>Thermodesulfobacteriota</taxon>
        <taxon>Desulfobacteria</taxon>
        <taxon>Desulfobacterales</taxon>
        <taxon>Desulfosarcinaceae</taxon>
        <taxon>Desulfosarcina</taxon>
    </lineage>
</organism>
<evidence type="ECO:0000259" key="4">
    <source>
        <dbReference type="Pfam" id="PF18297"/>
    </source>
</evidence>
<evidence type="ECO:0000259" key="3">
    <source>
        <dbReference type="Pfam" id="PF02568"/>
    </source>
</evidence>
<dbReference type="InterPro" id="IPR020536">
    <property type="entry name" value="ThiI_AANH"/>
</dbReference>
<dbReference type="Pfam" id="PF02568">
    <property type="entry name" value="ThiI"/>
    <property type="match status" value="1"/>
</dbReference>
<dbReference type="EMBL" id="AP021876">
    <property type="protein sequence ID" value="BBO81991.1"/>
    <property type="molecule type" value="Genomic_DNA"/>
</dbReference>
<evidence type="ECO:0000313" key="6">
    <source>
        <dbReference type="Proteomes" id="UP000425960"/>
    </source>
</evidence>
<dbReference type="SUPFAM" id="SSF52402">
    <property type="entry name" value="Adenine nucleotide alpha hydrolases-like"/>
    <property type="match status" value="1"/>
</dbReference>
<evidence type="ECO:0000256" key="1">
    <source>
        <dbReference type="ARBA" id="ARBA00022741"/>
    </source>
</evidence>
<dbReference type="InterPro" id="IPR059101">
    <property type="entry name" value="NFACT-R_2"/>
</dbReference>
<dbReference type="GO" id="GO:0004810">
    <property type="term" value="F:CCA tRNA nucleotidyltransferase activity"/>
    <property type="evidence" value="ECO:0007669"/>
    <property type="project" value="InterPro"/>
</dbReference>
<feature type="domain" description="Thil AANH" evidence="3">
    <location>
        <begin position="8"/>
        <end position="144"/>
    </location>
</feature>
<dbReference type="Proteomes" id="UP000425960">
    <property type="component" value="Chromosome"/>
</dbReference>
<keyword evidence="1" id="KW-0547">Nucleotide-binding</keyword>
<proteinExistence type="predicted"/>
<reference evidence="5 6" key="1">
    <citation type="submission" date="2019-11" db="EMBL/GenBank/DDBJ databases">
        <title>Comparative genomics of hydrocarbon-degrading Desulfosarcina strains.</title>
        <authorList>
            <person name="Watanabe M."/>
            <person name="Kojima H."/>
            <person name="Fukui M."/>
        </authorList>
    </citation>
    <scope>NUCLEOTIDE SEQUENCE [LARGE SCALE GENOMIC DNA]</scope>
    <source>
        <strain evidence="5 6">28bB2T</strain>
    </source>
</reference>
<dbReference type="PANTHER" id="PTHR11933">
    <property type="entry name" value="TRNA 5-METHYLAMINOMETHYL-2-THIOURIDYLATE -METHYLTRANSFERASE"/>
    <property type="match status" value="1"/>
</dbReference>
<accession>A0A5K7ZLZ2</accession>
<name>A0A5K7ZLZ2_9BACT</name>
<keyword evidence="2" id="KW-0067">ATP-binding</keyword>
<dbReference type="KEGG" id="dov:DSCO28_25570"/>
<gene>
    <name evidence="5" type="ORF">DSCO28_25570</name>
</gene>
<protein>
    <submittedName>
        <fullName evidence="5">tRNA 4-thiouridine(8) synthase ThiI</fullName>
    </submittedName>
</protein>
<dbReference type="InterPro" id="IPR014729">
    <property type="entry name" value="Rossmann-like_a/b/a_fold"/>
</dbReference>
<feature type="domain" description="NFACT protein RNA binding" evidence="4">
    <location>
        <begin position="227"/>
        <end position="328"/>
    </location>
</feature>
<dbReference type="AlphaFoldDB" id="A0A5K7ZLZ2"/>
<sequence length="330" mass="36801">MAESRTIRALGLCSGGLDSILSALVLRQQGIEVHWVCFETPFFSAFKARKASEQTGVPLTVQKITPVYMQMMRSPSVRYGKNMNPCMDCHALMFRLAGAMMTDKSFDFLFSGEVLGQRPMSQNRTSLRYVEKHSGFDGYILRPLSARCLPETIPEQNGWVDRNRLLDISGRSRKPQLQLAETYGVNEFPAPAGGCLLTDKIFSRRLRDLFDQQADCPERALHLLKFGRHLRLGPQTKIVVGRTRQDNEMINRNVDPERDLVLKVENYPGPLAVIPDGAEEGMVMLAAGICAGYSKAPNHEPVTVSVQGAGSDRKVTVLGIPPLESKRYMI</sequence>
<dbReference type="Gene3D" id="3.40.50.620">
    <property type="entry name" value="HUPs"/>
    <property type="match status" value="1"/>
</dbReference>
<dbReference type="PANTHER" id="PTHR11933:SF6">
    <property type="entry name" value="THIL AANH DOMAIN-CONTAINING PROTEIN"/>
    <property type="match status" value="1"/>
</dbReference>
<evidence type="ECO:0000313" key="5">
    <source>
        <dbReference type="EMBL" id="BBO81991.1"/>
    </source>
</evidence>
<evidence type="ECO:0000256" key="2">
    <source>
        <dbReference type="ARBA" id="ARBA00022840"/>
    </source>
</evidence>
<dbReference type="Pfam" id="PF18297">
    <property type="entry name" value="NFACT-R_2"/>
    <property type="match status" value="1"/>
</dbReference>